<evidence type="ECO:0000313" key="4">
    <source>
        <dbReference type="Proteomes" id="UP000030746"/>
    </source>
</evidence>
<feature type="chain" id="PRO_5004718191" description="ZP domain-containing protein" evidence="1">
    <location>
        <begin position="26"/>
        <end position="311"/>
    </location>
</feature>
<dbReference type="OMA" id="TSHIHIG"/>
<feature type="signal peptide" evidence="1">
    <location>
        <begin position="1"/>
        <end position="25"/>
    </location>
</feature>
<keyword evidence="4" id="KW-1185">Reference proteome</keyword>
<dbReference type="PROSITE" id="PS51034">
    <property type="entry name" value="ZP_2"/>
    <property type="match status" value="1"/>
</dbReference>
<keyword evidence="1" id="KW-0732">Signal</keyword>
<dbReference type="InterPro" id="IPR001507">
    <property type="entry name" value="ZP_dom"/>
</dbReference>
<dbReference type="HOGENOM" id="CLU_1002157_0_0_1"/>
<dbReference type="CTD" id="20247923"/>
<dbReference type="RefSeq" id="XP_009060372.1">
    <property type="nucleotide sequence ID" value="XM_009062124.1"/>
</dbReference>
<proteinExistence type="predicted"/>
<sequence length="311" mass="33228">MENIACSRFSLLVFVFCATISMTVATTVPSGFILDVKVECGATSTAIPKIVVVSDLALEVEAFCENGKKTVLSTDGANYIINGSYTTISTDDCQFTNRDKSSIYTADVSVAYGLVGSTIQQSPQFYTLTCTFDQNGKEETEAVTVVRGFYAPVELRVDAGAKAASIIALDVYNVRDEVVTGDIIRGCKVYIGATTDATDSEVGLRPTACDAINPSTSQRLPILRAGCGTGLILPKDSGFTTDGLSTQSPYFEAIEFEDEAKIQFECVFTLCESNCDGDSCSIASKKKRSAVENFLGAVVRSKPSNIKPLVL</sequence>
<organism evidence="3 4">
    <name type="scientific">Lottia gigantea</name>
    <name type="common">Giant owl limpet</name>
    <dbReference type="NCBI Taxonomy" id="225164"/>
    <lineage>
        <taxon>Eukaryota</taxon>
        <taxon>Metazoa</taxon>
        <taxon>Spiralia</taxon>
        <taxon>Lophotrochozoa</taxon>
        <taxon>Mollusca</taxon>
        <taxon>Gastropoda</taxon>
        <taxon>Patellogastropoda</taxon>
        <taxon>Lottioidea</taxon>
        <taxon>Lottiidae</taxon>
        <taxon>Lottia</taxon>
    </lineage>
</organism>
<dbReference type="EMBL" id="KB202619">
    <property type="protein sequence ID" value="ESO89344.1"/>
    <property type="molecule type" value="Genomic_DNA"/>
</dbReference>
<evidence type="ECO:0000259" key="2">
    <source>
        <dbReference type="PROSITE" id="PS51034"/>
    </source>
</evidence>
<dbReference type="AlphaFoldDB" id="V4BL72"/>
<dbReference type="Pfam" id="PF25272">
    <property type="entry name" value="VERL_C"/>
    <property type="match status" value="1"/>
</dbReference>
<dbReference type="KEGG" id="lgi:LOTGIDRAFT_229196"/>
<reference evidence="3 4" key="1">
    <citation type="journal article" date="2013" name="Nature">
        <title>Insights into bilaterian evolution from three spiralian genomes.</title>
        <authorList>
            <person name="Simakov O."/>
            <person name="Marletaz F."/>
            <person name="Cho S.J."/>
            <person name="Edsinger-Gonzales E."/>
            <person name="Havlak P."/>
            <person name="Hellsten U."/>
            <person name="Kuo D.H."/>
            <person name="Larsson T."/>
            <person name="Lv J."/>
            <person name="Arendt D."/>
            <person name="Savage R."/>
            <person name="Osoegawa K."/>
            <person name="de Jong P."/>
            <person name="Grimwood J."/>
            <person name="Chapman J.A."/>
            <person name="Shapiro H."/>
            <person name="Aerts A."/>
            <person name="Otillar R.P."/>
            <person name="Terry A.Y."/>
            <person name="Boore J.L."/>
            <person name="Grigoriev I.V."/>
            <person name="Lindberg D.R."/>
            <person name="Seaver E.C."/>
            <person name="Weisblat D.A."/>
            <person name="Putnam N.H."/>
            <person name="Rokhsar D.S."/>
        </authorList>
    </citation>
    <scope>NUCLEOTIDE SEQUENCE [LARGE SCALE GENOMIC DNA]</scope>
</reference>
<gene>
    <name evidence="3" type="ORF">LOTGIDRAFT_229196</name>
</gene>
<dbReference type="InterPro" id="IPR057371">
    <property type="entry name" value="VERL_C"/>
</dbReference>
<dbReference type="OrthoDB" id="6113920at2759"/>
<feature type="domain" description="ZP" evidence="2">
    <location>
        <begin position="5"/>
        <end position="287"/>
    </location>
</feature>
<dbReference type="Proteomes" id="UP000030746">
    <property type="component" value="Unassembled WGS sequence"/>
</dbReference>
<protein>
    <recommendedName>
        <fullName evidence="2">ZP domain-containing protein</fullName>
    </recommendedName>
</protein>
<name>V4BL72_LOTGI</name>
<accession>V4BL72</accession>
<dbReference type="GeneID" id="20247923"/>
<evidence type="ECO:0000313" key="3">
    <source>
        <dbReference type="EMBL" id="ESO89344.1"/>
    </source>
</evidence>
<evidence type="ECO:0000256" key="1">
    <source>
        <dbReference type="SAM" id="SignalP"/>
    </source>
</evidence>